<protein>
    <submittedName>
        <fullName evidence="2">Tetratricopeptide and ankyrin rep with 1 trp repeats</fullName>
    </submittedName>
</protein>
<reference evidence="2 3" key="1">
    <citation type="journal article" date="2007" name="Proc. Natl. Acad. Sci. U.S.A.">
        <title>The Orientia tsutsugamushi genome reveals massive proliferation of conjugative type IV secretion system and host-cell interaction genes.</title>
        <authorList>
            <person name="Cho N.-H."/>
            <person name="Kim H.-R."/>
            <person name="Lee J.-H."/>
            <person name="Kim S.-Y."/>
            <person name="Kim J."/>
            <person name="Cha S."/>
            <person name="Kim S.-Y."/>
            <person name="Darby A.C."/>
            <person name="Fuxelius H.-H."/>
            <person name="Yin J."/>
            <person name="Kim J.H."/>
            <person name="Kim J."/>
            <person name="Lee S.J."/>
            <person name="Koh Y.-S."/>
            <person name="Jang W.-J."/>
            <person name="Park K.-H."/>
            <person name="Andersson S.G.E."/>
            <person name="Choi M.-S."/>
            <person name="Kim I.-S."/>
        </authorList>
    </citation>
    <scope>NUCLEOTIDE SEQUENCE [LARGE SCALE GENOMIC DNA]</scope>
    <source>
        <strain evidence="2 3">Boryong</strain>
    </source>
</reference>
<dbReference type="AlphaFoldDB" id="A5CDB9"/>
<organism evidence="2 3">
    <name type="scientific">Orientia tsutsugamushi (strain Boryong)</name>
    <name type="common">Rickettsia tsutsugamushi</name>
    <dbReference type="NCBI Taxonomy" id="357244"/>
    <lineage>
        <taxon>Bacteria</taxon>
        <taxon>Pseudomonadati</taxon>
        <taxon>Pseudomonadota</taxon>
        <taxon>Alphaproteobacteria</taxon>
        <taxon>Rickettsiales</taxon>
        <taxon>Rickettsiaceae</taxon>
        <taxon>Rickettsieae</taxon>
        <taxon>Orientia</taxon>
    </lineage>
</organism>
<dbReference type="eggNOG" id="COG0666">
    <property type="taxonomic scope" value="Bacteria"/>
</dbReference>
<dbReference type="Pfam" id="PF13637">
    <property type="entry name" value="Ank_4"/>
    <property type="match status" value="1"/>
</dbReference>
<dbReference type="Gene3D" id="1.25.40.10">
    <property type="entry name" value="Tetratricopeptide repeat domain"/>
    <property type="match status" value="1"/>
</dbReference>
<evidence type="ECO:0000313" key="3">
    <source>
        <dbReference type="Proteomes" id="UP000001565"/>
    </source>
</evidence>
<gene>
    <name evidence="2" type="primary">tpr1B10</name>
    <name evidence="2" type="ordered locus">OTBS_0758</name>
</gene>
<name>A5CDB9_ORITB</name>
<dbReference type="KEGG" id="ots:OTBS_0758"/>
<evidence type="ECO:0000256" key="1">
    <source>
        <dbReference type="SAM" id="MobiDB-lite"/>
    </source>
</evidence>
<dbReference type="SUPFAM" id="SSF48403">
    <property type="entry name" value="Ankyrin repeat"/>
    <property type="match status" value="1"/>
</dbReference>
<feature type="compositionally biased region" description="Basic and acidic residues" evidence="1">
    <location>
        <begin position="900"/>
        <end position="915"/>
    </location>
</feature>
<evidence type="ECO:0000313" key="2">
    <source>
        <dbReference type="EMBL" id="CAM79824.1"/>
    </source>
</evidence>
<feature type="region of interest" description="Disordered" evidence="1">
    <location>
        <begin position="900"/>
        <end position="924"/>
    </location>
</feature>
<dbReference type="InterPro" id="IPR002110">
    <property type="entry name" value="Ankyrin_rpt"/>
</dbReference>
<dbReference type="EMBL" id="AM494475">
    <property type="protein sequence ID" value="CAM79824.1"/>
    <property type="molecule type" value="Genomic_DNA"/>
</dbReference>
<sequence length="924" mass="105382">MKIKLKNAVEQALDHLLKNQAQTAACIIYSISNNDSVVFQILLKEMKVRQYDTLMLPQNQWKALIEHFAIQDKYYWSLRALSRLFPSLITDHAHEAVHYAAYFKANRNLKLLLNPKFNLDLNALSPGNGNTILGNAILGGNLEGVKLLLKMNSVDYTKPNSCNFRPIHVAIWKDEIDIQSHQCIYTTTLRIHYRLKGQTKLLNTHCKFKAQSLQMQLFSRQLYENPFQIEDHNQNDFQTCTILFIKVLSCKSQKYFLKLLESTSKILTSSSFGLAHKRHVLNFISFSATCFELTDRAQTALENLLNTVIIPQNEDLIQIDKLHGLYCYMISRACKELNVDKANYYAELLFNPAAVVNPEDKAEACISLAFLYESLYTSRKAIFYLDKAIETCRSSLLPKLATKCFRALVNKINIYQACNKEQDANECIQHGNLPKSFKDLCLITQKLKFKQYTSVKVTDLVKEVAELEELSSVKFNKSANIKKHNKLIENLGWKYPYFVNTYVFICTHAQDLQTLTHAIQIAESGLSLFPDPAIAFSIIKNTLLIYAKAELYNEGIKFLQKYSTQYPTSQPHILYHKYVLYSNSDNSAKHAKRKLASKFLKELEQKSQNSKVCSILYSKAKELDQSAMQKKIKHQSDNEDTILAALQALFQQKVNSEEEEVNKYSLQENVECQSSDEDSILEALPRLFQAESQNEIEADLNTTHWHIDDQRIISSNNTTSIANSSSFINSDGLFAIIDEKISRQLDTVTKQQCQAALEKGIIHRQKKCSGIKILHVKDNKVIELKLISRDLRLIATTLYINPENKILIIFNKLATHSTLQKNIVKSKYITKNSTCPVNCTEVDKFKIEKSFIPPEESAATAQSCSLSEQIHAKVETKCMIDEFTTLDITDTSDLAESHCENNEDREILGSSKDEGFSLSGRSLL</sequence>
<proteinExistence type="predicted"/>
<dbReference type="HOGENOM" id="CLU_311875_0_0_5"/>
<dbReference type="InterPro" id="IPR011990">
    <property type="entry name" value="TPR-like_helical_dom_sf"/>
</dbReference>
<dbReference type="Proteomes" id="UP000001565">
    <property type="component" value="Chromosome"/>
</dbReference>
<dbReference type="Gene3D" id="1.25.40.20">
    <property type="entry name" value="Ankyrin repeat-containing domain"/>
    <property type="match status" value="1"/>
</dbReference>
<accession>A5CDB9</accession>
<dbReference type="InterPro" id="IPR036770">
    <property type="entry name" value="Ankyrin_rpt-contain_sf"/>
</dbReference>